<evidence type="ECO:0000259" key="2">
    <source>
        <dbReference type="Pfam" id="PF06744"/>
    </source>
</evidence>
<comment type="caution">
    <text evidence="5">The sequence shown here is derived from an EMBL/GenBank/DDBJ whole genome shotgun (WGS) entry which is preliminary data.</text>
</comment>
<evidence type="ECO:0000313" key="6">
    <source>
        <dbReference type="Proteomes" id="UP000477739"/>
    </source>
</evidence>
<feature type="transmembrane region" description="Helical" evidence="1">
    <location>
        <begin position="104"/>
        <end position="126"/>
    </location>
</feature>
<dbReference type="Pfam" id="PF06761">
    <property type="entry name" value="IcmF-related"/>
    <property type="match status" value="1"/>
</dbReference>
<keyword evidence="1" id="KW-1133">Transmembrane helix</keyword>
<dbReference type="InterPro" id="IPR025743">
    <property type="entry name" value="TssM1_N"/>
</dbReference>
<feature type="domain" description="Type VI secretion system IcmF C-terminal" evidence="2">
    <location>
        <begin position="1153"/>
        <end position="1256"/>
    </location>
</feature>
<feature type="domain" description="Type VI secretion system component TssM1 N-terminal" evidence="4">
    <location>
        <begin position="252"/>
        <end position="530"/>
    </location>
</feature>
<dbReference type="Proteomes" id="UP000477739">
    <property type="component" value="Unassembled WGS sequence"/>
</dbReference>
<evidence type="ECO:0000259" key="4">
    <source>
        <dbReference type="Pfam" id="PF14331"/>
    </source>
</evidence>
<dbReference type="InterPro" id="IPR010623">
    <property type="entry name" value="IcmF_C"/>
</dbReference>
<feature type="transmembrane region" description="Helical" evidence="1">
    <location>
        <begin position="44"/>
        <end position="64"/>
    </location>
</feature>
<gene>
    <name evidence="5" type="primary">tssM</name>
    <name evidence="5" type="ORF">GJV78_10685</name>
</gene>
<protein>
    <submittedName>
        <fullName evidence="5">Type VI secretion system membrane subunit TssM</fullName>
    </submittedName>
</protein>
<organism evidence="5 6">
    <name type="scientific">Intestinirhabdus alba</name>
    <dbReference type="NCBI Taxonomy" id="2899544"/>
    <lineage>
        <taxon>Bacteria</taxon>
        <taxon>Pseudomonadati</taxon>
        <taxon>Pseudomonadota</taxon>
        <taxon>Gammaproteobacteria</taxon>
        <taxon>Enterobacterales</taxon>
        <taxon>Enterobacteriaceae</taxon>
        <taxon>Intestinirhabdus</taxon>
    </lineage>
</organism>
<keyword evidence="1" id="KW-0812">Transmembrane</keyword>
<feature type="transmembrane region" description="Helical" evidence="1">
    <location>
        <begin position="71"/>
        <end position="92"/>
    </location>
</feature>
<dbReference type="AlphaFoldDB" id="A0A6L6ILV3"/>
<accession>A0A6L6ILV3</accession>
<dbReference type="InterPro" id="IPR053156">
    <property type="entry name" value="T6SS_TssM-like"/>
</dbReference>
<reference evidence="5 6" key="1">
    <citation type="submission" date="2019-11" db="EMBL/GenBank/DDBJ databases">
        <title>Escherichia alba sp. nov. isolated from the gut of plastic-eating superworms Zophobas atratus.</title>
        <authorList>
            <person name="Yang Y."/>
        </authorList>
    </citation>
    <scope>NUCLEOTIDE SEQUENCE [LARGE SCALE GENOMIC DNA]</scope>
    <source>
        <strain evidence="6">BIT-B35</strain>
    </source>
</reference>
<feature type="domain" description="IcmF-related" evidence="3">
    <location>
        <begin position="599"/>
        <end position="909"/>
    </location>
</feature>
<dbReference type="InterPro" id="IPR017731">
    <property type="entry name" value="TssM1-like"/>
</dbReference>
<dbReference type="Pfam" id="PF14331">
    <property type="entry name" value="IcmF-related_N"/>
    <property type="match status" value="1"/>
</dbReference>
<evidence type="ECO:0000313" key="5">
    <source>
        <dbReference type="EMBL" id="MTH46708.1"/>
    </source>
</evidence>
<name>A0A6L6ILV3_9ENTR</name>
<dbReference type="OrthoDB" id="9758229at2"/>
<dbReference type="EMBL" id="WMJZ01000012">
    <property type="protein sequence ID" value="MTH46708.1"/>
    <property type="molecule type" value="Genomic_DNA"/>
</dbReference>
<dbReference type="RefSeq" id="WP_155108324.1">
    <property type="nucleotide sequence ID" value="NZ_WMJZ01000012.1"/>
</dbReference>
<proteinExistence type="predicted"/>
<evidence type="ECO:0000259" key="3">
    <source>
        <dbReference type="Pfam" id="PF06761"/>
    </source>
</evidence>
<dbReference type="NCBIfam" id="TIGR03348">
    <property type="entry name" value="VI_IcmF"/>
    <property type="match status" value="1"/>
</dbReference>
<sequence>MSYLNRIFAARFLKTLLIVCCIGLLIAAIWLLGPFFGFGESRPLLSVESRVIFIVLALFCLVSLWLRWPLFIMLTATLCVAIWVLGPFLLIGETYPLLPVGVRLAVIGAILVIALLYGLWLLILALKDNPQLLDKFARRKDRPAEDDASEVAAAIRNAVDYVNRSRKRLSFFQRAILARKPLDLLPWYIILGTADAGKTSAILASGQHFPVPEQLDRVGKPAQQTKNCECWFANDAIYVDTAGKYISEPEAHPGEWRALLKALKKYRPTKAINGAVVAFSAADVMGRSKAELFELAASLRQRVEDLRQTLGVRFPVYVLVTRLDQLPGFAEYFRILTEQEREQVWGVTFPYGEGGSASPLELHDRIREEFALLEDRIERDMIVRQQEEYDNRDRKKMYALPQDFHLLSGLVAEVVHNIFFASRYDESQSYTQLRGIYFSSSHQPVDFSLLNNQTIIRKWFNYVEQESPTVTASLIEQPAERDFLINDVSYGRQYFLKQLFSEVIVKDRDLARYNLANVSKYRLQRLLGHTFCILLTCVLLNGFWHSYRNNSGYLDAVDHKVVSLGSEVNRLVKTANQNLLPRLLTLSQYLPEYGNLDIFNPQLEWRYGLYTGDDVLAASDSLYQFFLQRLLLPQIEQQAAQALQTAIDGGRTEQIYRQLKHYLQVFGQGELDRQYAIDSTTRLWAESGKLQPYEEERIFVAHLTNLFASPQWRRYGQKMDEDLVKYARAMLEREDLASRLYQRIKDSVAHDVPADLTLNVMAKTRSSELFTLAEEAEETAIPGLFTRAGYYEVFKKKMAPGLMLLEREDAWVLGKVGQGRAAEALRPQVSGKGDVVLVNPVQQQILGLYLDEYARHWRTFLSHIRIKTNVLQLDYGSAGVAEDIYMLRTLSATDSPLANLLVRAAAETTLIGKDGQSLLLDNMRDKGQILNAAAKVSLAYAEMERRLLRERLDNHFAPLREFVTGSRESVVEHPAVGGTELSKLLGALNEQYTLFVIYDDGLKNGTPMALSSTAQKIGAESLAWPDPLPNLVGPLLEGAYRRASRSAIAKSNEGIEEHIGRVCRATLAGRYPFVKSRREAKMSDFERFFAVDGLADDYFKKHLADKVDTSSRPWRYKGAVEDDNGSLAMFEQAAEIREAFFRGEGGRKVALTFDITFPHLDSSITQLNLNFDSTRVSYAHWPVAPVSVTWPMSRISSRVTLTASPRVAAGASTMMFTGPWALFRWLDSASDIIATSSGEAQLVYLLDARRANIEISGLNYKDRPVAELLRRFRCPGDD</sequence>
<keyword evidence="6" id="KW-1185">Reference proteome</keyword>
<evidence type="ECO:0000256" key="1">
    <source>
        <dbReference type="SAM" id="Phobius"/>
    </source>
</evidence>
<dbReference type="PANTHER" id="PTHR36153:SF1">
    <property type="entry name" value="TYPE VI SECRETION SYSTEM COMPONENT TSSM1"/>
    <property type="match status" value="1"/>
</dbReference>
<dbReference type="Pfam" id="PF06744">
    <property type="entry name" value="IcmF_C"/>
    <property type="match status" value="1"/>
</dbReference>
<keyword evidence="1" id="KW-0472">Membrane</keyword>
<dbReference type="PANTHER" id="PTHR36153">
    <property type="entry name" value="INNER MEMBRANE PROTEIN-RELATED"/>
    <property type="match status" value="1"/>
</dbReference>
<dbReference type="InterPro" id="IPR009612">
    <property type="entry name" value="IcmF-rel"/>
</dbReference>
<feature type="transmembrane region" description="Helical" evidence="1">
    <location>
        <begin position="12"/>
        <end position="32"/>
    </location>
</feature>